<dbReference type="SUPFAM" id="SSF52172">
    <property type="entry name" value="CheY-like"/>
    <property type="match status" value="1"/>
</dbReference>
<dbReference type="InterPro" id="IPR018060">
    <property type="entry name" value="HTH_AraC"/>
</dbReference>
<evidence type="ECO:0000256" key="7">
    <source>
        <dbReference type="ARBA" id="ARBA00023163"/>
    </source>
</evidence>
<dbReference type="InterPro" id="IPR051552">
    <property type="entry name" value="HptR"/>
</dbReference>
<comment type="caution">
    <text evidence="11">The sequence shown here is derived from an EMBL/GenBank/DDBJ whole genome shotgun (WGS) entry which is preliminary data.</text>
</comment>
<dbReference type="Pfam" id="PF12833">
    <property type="entry name" value="HTH_18"/>
    <property type="match status" value="1"/>
</dbReference>
<feature type="domain" description="Response regulatory" evidence="10">
    <location>
        <begin position="4"/>
        <end position="122"/>
    </location>
</feature>
<evidence type="ECO:0000313" key="11">
    <source>
        <dbReference type="EMBL" id="NYE03412.1"/>
    </source>
</evidence>
<protein>
    <submittedName>
        <fullName evidence="11">Two-component system response regulator YesN</fullName>
    </submittedName>
</protein>
<reference evidence="12" key="1">
    <citation type="submission" date="2020-07" db="EMBL/GenBank/DDBJ databases">
        <authorList>
            <person name="Partida-Martinez L."/>
            <person name="Huntemann M."/>
            <person name="Clum A."/>
            <person name="Wang J."/>
            <person name="Palaniappan K."/>
            <person name="Ritter S."/>
            <person name="Chen I.-M."/>
            <person name="Stamatis D."/>
            <person name="Reddy T."/>
            <person name="O'Malley R."/>
            <person name="Daum C."/>
            <person name="Shapiro N."/>
            <person name="Ivanova N."/>
            <person name="Kyrpides N."/>
            <person name="Woyke T."/>
        </authorList>
    </citation>
    <scope>NUCLEOTIDE SEQUENCE [LARGE SCALE GENOMIC DNA]</scope>
    <source>
        <strain evidence="12">AT2.8</strain>
    </source>
</reference>
<keyword evidence="3 8" id="KW-0597">Phosphoprotein</keyword>
<accession>A0A852T403</accession>
<dbReference type="GO" id="GO:0003700">
    <property type="term" value="F:DNA-binding transcription factor activity"/>
    <property type="evidence" value="ECO:0007669"/>
    <property type="project" value="InterPro"/>
</dbReference>
<keyword evidence="7" id="KW-0804">Transcription</keyword>
<dbReference type="InterPro" id="IPR009057">
    <property type="entry name" value="Homeodomain-like_sf"/>
</dbReference>
<keyword evidence="4" id="KW-0902">Two-component regulatory system</keyword>
<dbReference type="PROSITE" id="PS50110">
    <property type="entry name" value="RESPONSE_REGULATORY"/>
    <property type="match status" value="1"/>
</dbReference>
<dbReference type="PANTHER" id="PTHR42713">
    <property type="entry name" value="HISTIDINE KINASE-RELATED"/>
    <property type="match status" value="1"/>
</dbReference>
<name>A0A852T403_9BACI</name>
<dbReference type="InterPro" id="IPR020449">
    <property type="entry name" value="Tscrpt_reg_AraC-type_HTH"/>
</dbReference>
<gene>
    <name evidence="11" type="ORF">F4694_000131</name>
</gene>
<dbReference type="InterPro" id="IPR011006">
    <property type="entry name" value="CheY-like_superfamily"/>
</dbReference>
<dbReference type="CDD" id="cd17536">
    <property type="entry name" value="REC_YesN-like"/>
    <property type="match status" value="1"/>
</dbReference>
<dbReference type="GO" id="GO:0000160">
    <property type="term" value="P:phosphorelay signal transduction system"/>
    <property type="evidence" value="ECO:0007669"/>
    <property type="project" value="UniProtKB-KW"/>
</dbReference>
<comment type="subcellular location">
    <subcellularLocation>
        <location evidence="1">Cytoplasm</location>
    </subcellularLocation>
</comment>
<evidence type="ECO:0000256" key="6">
    <source>
        <dbReference type="ARBA" id="ARBA00023125"/>
    </source>
</evidence>
<evidence type="ECO:0000256" key="3">
    <source>
        <dbReference type="ARBA" id="ARBA00022553"/>
    </source>
</evidence>
<keyword evidence="6" id="KW-0238">DNA-binding</keyword>
<evidence type="ECO:0000256" key="4">
    <source>
        <dbReference type="ARBA" id="ARBA00023012"/>
    </source>
</evidence>
<dbReference type="GO" id="GO:0043565">
    <property type="term" value="F:sequence-specific DNA binding"/>
    <property type="evidence" value="ECO:0007669"/>
    <property type="project" value="InterPro"/>
</dbReference>
<dbReference type="SUPFAM" id="SSF46689">
    <property type="entry name" value="Homeodomain-like"/>
    <property type="match status" value="2"/>
</dbReference>
<dbReference type="Gene3D" id="1.10.10.60">
    <property type="entry name" value="Homeodomain-like"/>
    <property type="match status" value="2"/>
</dbReference>
<dbReference type="InterPro" id="IPR001789">
    <property type="entry name" value="Sig_transdc_resp-reg_receiver"/>
</dbReference>
<dbReference type="Pfam" id="PF00072">
    <property type="entry name" value="Response_reg"/>
    <property type="match status" value="1"/>
</dbReference>
<evidence type="ECO:0000313" key="12">
    <source>
        <dbReference type="Proteomes" id="UP000548423"/>
    </source>
</evidence>
<dbReference type="PRINTS" id="PR00032">
    <property type="entry name" value="HTHARAC"/>
</dbReference>
<organism evidence="11 12">
    <name type="scientific">Neobacillus niacini</name>
    <dbReference type="NCBI Taxonomy" id="86668"/>
    <lineage>
        <taxon>Bacteria</taxon>
        <taxon>Bacillati</taxon>
        <taxon>Bacillota</taxon>
        <taxon>Bacilli</taxon>
        <taxon>Bacillales</taxon>
        <taxon>Bacillaceae</taxon>
        <taxon>Neobacillus</taxon>
    </lineage>
</organism>
<dbReference type="PANTHER" id="PTHR42713:SF3">
    <property type="entry name" value="TRANSCRIPTIONAL REGULATORY PROTEIN HPTR"/>
    <property type="match status" value="1"/>
</dbReference>
<dbReference type="Proteomes" id="UP000548423">
    <property type="component" value="Unassembled WGS sequence"/>
</dbReference>
<evidence type="ECO:0000256" key="8">
    <source>
        <dbReference type="PROSITE-ProRule" id="PRU00169"/>
    </source>
</evidence>
<dbReference type="SMART" id="SM00342">
    <property type="entry name" value="HTH_ARAC"/>
    <property type="match status" value="1"/>
</dbReference>
<evidence type="ECO:0000259" key="9">
    <source>
        <dbReference type="PROSITE" id="PS01124"/>
    </source>
</evidence>
<evidence type="ECO:0000256" key="1">
    <source>
        <dbReference type="ARBA" id="ARBA00004496"/>
    </source>
</evidence>
<feature type="domain" description="HTH araC/xylS-type" evidence="9">
    <location>
        <begin position="298"/>
        <end position="396"/>
    </location>
</feature>
<evidence type="ECO:0000259" key="10">
    <source>
        <dbReference type="PROSITE" id="PS50110"/>
    </source>
</evidence>
<dbReference type="AlphaFoldDB" id="A0A852T403"/>
<evidence type="ECO:0000256" key="2">
    <source>
        <dbReference type="ARBA" id="ARBA00022490"/>
    </source>
</evidence>
<feature type="modified residue" description="4-aspartylphosphate" evidence="8">
    <location>
        <position position="57"/>
    </location>
</feature>
<dbReference type="InterPro" id="IPR018062">
    <property type="entry name" value="HTH_AraC-typ_CS"/>
</dbReference>
<dbReference type="GO" id="GO:0005737">
    <property type="term" value="C:cytoplasm"/>
    <property type="evidence" value="ECO:0007669"/>
    <property type="project" value="UniProtKB-SubCell"/>
</dbReference>
<keyword evidence="5" id="KW-0805">Transcription regulation</keyword>
<dbReference type="PROSITE" id="PS01124">
    <property type="entry name" value="HTH_ARAC_FAMILY_2"/>
    <property type="match status" value="1"/>
</dbReference>
<keyword evidence="2" id="KW-0963">Cytoplasm</keyword>
<evidence type="ECO:0000256" key="5">
    <source>
        <dbReference type="ARBA" id="ARBA00023015"/>
    </source>
</evidence>
<sequence>MPFKMLIVDDEPIICRGLQQTIPWDEYMVEVVDLAYDGAEAIQKIQEHGDIDLVLTDVRMPNVDGLRLAAFLAENYSDIRMIIISGYDDFKYAQQAIQLGVKDYLLKPVEVDELLQVITKITSTLQEERKAAQQIYQMNLQNAIFHQVLDLPDTAPNHSGLFADVRIYPFVTMLKEYKNKTKDLSEEELQNVAVDWENQVEKLLNSQGFSCVSVFTSKNVLLTCVTNHLSDFTPRNLDFQELNCVVNDTDITIGQLNEVYLRLYEDTRYIPFSEDGVVVSPVSESLANKSKANDWLMDRAEQYIKTYYASPIKAHEVADVINISPNYFSSLFKQKTGKSFNEYINTLRVDTAKQLLEETPFNVNEIAEKVGYREYKYFVDVFKKFTGYTPTKYRNVRANNIN</sequence>
<dbReference type="Gene3D" id="3.40.50.2300">
    <property type="match status" value="1"/>
</dbReference>
<dbReference type="EMBL" id="JACCBX010000001">
    <property type="protein sequence ID" value="NYE03412.1"/>
    <property type="molecule type" value="Genomic_DNA"/>
</dbReference>
<dbReference type="PROSITE" id="PS00041">
    <property type="entry name" value="HTH_ARAC_FAMILY_1"/>
    <property type="match status" value="1"/>
</dbReference>
<reference evidence="12" key="2">
    <citation type="submission" date="2020-08" db="EMBL/GenBank/DDBJ databases">
        <title>The Agave Microbiome: Exploring the role of microbial communities in plant adaptations to desert environments.</title>
        <authorList>
            <person name="Partida-Martinez L.P."/>
        </authorList>
    </citation>
    <scope>NUCLEOTIDE SEQUENCE [LARGE SCALE GENOMIC DNA]</scope>
    <source>
        <strain evidence="12">AT2.8</strain>
    </source>
</reference>
<dbReference type="SMART" id="SM00448">
    <property type="entry name" value="REC"/>
    <property type="match status" value="1"/>
</dbReference>
<proteinExistence type="predicted"/>